<accession>A0A6G1BNN3</accession>
<dbReference type="EMBL" id="SPHZ02000012">
    <property type="protein sequence ID" value="KAF0889462.1"/>
    <property type="molecule type" value="Genomic_DNA"/>
</dbReference>
<comment type="caution">
    <text evidence="2">The sequence shown here is derived from an EMBL/GenBank/DDBJ whole genome shotgun (WGS) entry which is preliminary data.</text>
</comment>
<dbReference type="Proteomes" id="UP000479710">
    <property type="component" value="Unassembled WGS sequence"/>
</dbReference>
<organism evidence="2 3">
    <name type="scientific">Oryza meyeriana var. granulata</name>
    <dbReference type="NCBI Taxonomy" id="110450"/>
    <lineage>
        <taxon>Eukaryota</taxon>
        <taxon>Viridiplantae</taxon>
        <taxon>Streptophyta</taxon>
        <taxon>Embryophyta</taxon>
        <taxon>Tracheophyta</taxon>
        <taxon>Spermatophyta</taxon>
        <taxon>Magnoliopsida</taxon>
        <taxon>Liliopsida</taxon>
        <taxon>Poales</taxon>
        <taxon>Poaceae</taxon>
        <taxon>BOP clade</taxon>
        <taxon>Oryzoideae</taxon>
        <taxon>Oryzeae</taxon>
        <taxon>Oryzinae</taxon>
        <taxon>Oryza</taxon>
        <taxon>Oryza meyeriana</taxon>
    </lineage>
</organism>
<keyword evidence="3" id="KW-1185">Reference proteome</keyword>
<protein>
    <submittedName>
        <fullName evidence="2">Uncharacterized protein</fullName>
    </submittedName>
</protein>
<evidence type="ECO:0000313" key="2">
    <source>
        <dbReference type="EMBL" id="KAF0889462.1"/>
    </source>
</evidence>
<name>A0A6G1BNN3_9ORYZ</name>
<feature type="region of interest" description="Disordered" evidence="1">
    <location>
        <begin position="20"/>
        <end position="63"/>
    </location>
</feature>
<evidence type="ECO:0000313" key="3">
    <source>
        <dbReference type="Proteomes" id="UP000479710"/>
    </source>
</evidence>
<sequence>MEVRGAEIRGRAEVRGAEIRGRAAAARRSGRMGVGKEMRASTPELPQGGPVRRWRARGGGGGWRAAAVRRARGGGGGWRAAAARRAGEGSGGAWGVQADGGQRH</sequence>
<proteinExistence type="predicted"/>
<reference evidence="2 3" key="1">
    <citation type="submission" date="2019-11" db="EMBL/GenBank/DDBJ databases">
        <title>Whole genome sequence of Oryza granulata.</title>
        <authorList>
            <person name="Li W."/>
        </authorList>
    </citation>
    <scope>NUCLEOTIDE SEQUENCE [LARGE SCALE GENOMIC DNA]</scope>
    <source>
        <strain evidence="3">cv. Menghai</strain>
        <tissue evidence="2">Leaf</tissue>
    </source>
</reference>
<feature type="region of interest" description="Disordered" evidence="1">
    <location>
        <begin position="84"/>
        <end position="104"/>
    </location>
</feature>
<dbReference type="AlphaFoldDB" id="A0A6G1BNN3"/>
<gene>
    <name evidence="2" type="ORF">E2562_024524</name>
</gene>
<evidence type="ECO:0000256" key="1">
    <source>
        <dbReference type="SAM" id="MobiDB-lite"/>
    </source>
</evidence>